<dbReference type="AlphaFoldDB" id="A0A133U4R8"/>
<reference evidence="1 2" key="1">
    <citation type="journal article" date="2016" name="Sci. Rep.">
        <title>Metabolic traits of an uncultured archaeal lineage -MSBL1- from brine pools of the Red Sea.</title>
        <authorList>
            <person name="Mwirichia R."/>
            <person name="Alam I."/>
            <person name="Rashid M."/>
            <person name="Vinu M."/>
            <person name="Ba-Alawi W."/>
            <person name="Anthony Kamau A."/>
            <person name="Kamanda Ngugi D."/>
            <person name="Goker M."/>
            <person name="Klenk H.P."/>
            <person name="Bajic V."/>
            <person name="Stingl U."/>
        </authorList>
    </citation>
    <scope>NUCLEOTIDE SEQUENCE [LARGE SCALE GENOMIC DNA]</scope>
    <source>
        <strain evidence="1">SCGC-AAA259D14</strain>
    </source>
</reference>
<sequence length="181" mass="21004">MKVDDLRKRLVRLTRRVNEAFGWLEIMGTLGKISLKRGDPQKGAAVRDGLDRRFRSACDDRRAFFRKFFEGEVEVGSSWKNQDEVVESIARIVTWQLSRSRDSRVTEEEQAKLKKESERVFLYAKVFGPMKIPGEDKRARTVHKTGEFVEWAEEAVNATNFQGMWKYIGKTIMPLASEENL</sequence>
<name>A0A133U4R8_9EURY</name>
<organism evidence="1 2">
    <name type="scientific">candidate division MSBL1 archaeon SCGC-AAA259D14</name>
    <dbReference type="NCBI Taxonomy" id="1698261"/>
    <lineage>
        <taxon>Archaea</taxon>
        <taxon>Methanobacteriati</taxon>
        <taxon>Methanobacteriota</taxon>
        <taxon>candidate division MSBL1</taxon>
    </lineage>
</organism>
<keyword evidence="2" id="KW-1185">Reference proteome</keyword>
<evidence type="ECO:0000313" key="1">
    <source>
        <dbReference type="EMBL" id="KXA89190.1"/>
    </source>
</evidence>
<evidence type="ECO:0000313" key="2">
    <source>
        <dbReference type="Proteomes" id="UP000070589"/>
    </source>
</evidence>
<protein>
    <submittedName>
        <fullName evidence="1">Uncharacterized protein</fullName>
    </submittedName>
</protein>
<dbReference type="Proteomes" id="UP000070589">
    <property type="component" value="Unassembled WGS sequence"/>
</dbReference>
<proteinExistence type="predicted"/>
<gene>
    <name evidence="1" type="ORF">AKJ62_03625</name>
</gene>
<comment type="caution">
    <text evidence="1">The sequence shown here is derived from an EMBL/GenBank/DDBJ whole genome shotgun (WGS) entry which is preliminary data.</text>
</comment>
<feature type="non-terminal residue" evidence="1">
    <location>
        <position position="181"/>
    </location>
</feature>
<accession>A0A133U4R8</accession>
<dbReference type="EMBL" id="LHXL01000051">
    <property type="protein sequence ID" value="KXA89190.1"/>
    <property type="molecule type" value="Genomic_DNA"/>
</dbReference>